<gene>
    <name evidence="2" type="ordered locus">Plabr_0083</name>
</gene>
<evidence type="ECO:0000259" key="1">
    <source>
        <dbReference type="SMART" id="SM00860"/>
    </source>
</evidence>
<dbReference type="AlphaFoldDB" id="F0SMF1"/>
<evidence type="ECO:0000313" key="3">
    <source>
        <dbReference type="Proteomes" id="UP000006860"/>
    </source>
</evidence>
<sequence length="145" mass="16907">MTWRQLIESWTSICDFASPASEQELASAEEQLRLELPVQLRRLLKETNGLQGEYGISLIWSVDRIVADNLLFRSKTDFRQLYMPFDSLLFFADPGNGDQFAFPIQSSSIRRADVFVWNHEDDSRTWVAPSLEKYLEWWLDGTIQV</sequence>
<dbReference type="SMART" id="SM00860">
    <property type="entry name" value="SMI1_KNR4"/>
    <property type="match status" value="1"/>
</dbReference>
<dbReference type="eggNOG" id="ENOG5032WH9">
    <property type="taxonomic scope" value="Bacteria"/>
</dbReference>
<protein>
    <submittedName>
        <fullName evidence="2">Cell wall assembly/cell proliferation coordinating protein, KNR4</fullName>
    </submittedName>
</protein>
<reference evidence="3" key="1">
    <citation type="submission" date="2011-02" db="EMBL/GenBank/DDBJ databases">
        <title>The complete genome of Planctomyces brasiliensis DSM 5305.</title>
        <authorList>
            <person name="Lucas S."/>
            <person name="Copeland A."/>
            <person name="Lapidus A."/>
            <person name="Bruce D."/>
            <person name="Goodwin L."/>
            <person name="Pitluck S."/>
            <person name="Kyrpides N."/>
            <person name="Mavromatis K."/>
            <person name="Pagani I."/>
            <person name="Ivanova N."/>
            <person name="Ovchinnikova G."/>
            <person name="Lu M."/>
            <person name="Detter J.C."/>
            <person name="Han C."/>
            <person name="Land M."/>
            <person name="Hauser L."/>
            <person name="Markowitz V."/>
            <person name="Cheng J.-F."/>
            <person name="Hugenholtz P."/>
            <person name="Woyke T."/>
            <person name="Wu D."/>
            <person name="Tindall B."/>
            <person name="Pomrenke H.G."/>
            <person name="Brambilla E."/>
            <person name="Klenk H.-P."/>
            <person name="Eisen J.A."/>
        </authorList>
    </citation>
    <scope>NUCLEOTIDE SEQUENCE [LARGE SCALE GENOMIC DNA]</scope>
    <source>
        <strain evidence="3">ATCC 49424 / DSM 5305 / JCM 21570 / NBRC 103401 / IFAM 1448</strain>
    </source>
</reference>
<dbReference type="Pfam" id="PF14568">
    <property type="entry name" value="SUKH_6"/>
    <property type="match status" value="1"/>
</dbReference>
<proteinExistence type="predicted"/>
<dbReference type="SUPFAM" id="SSF160631">
    <property type="entry name" value="SMI1/KNR4-like"/>
    <property type="match status" value="1"/>
</dbReference>
<feature type="domain" description="Knr4/Smi1-like" evidence="1">
    <location>
        <begin position="19"/>
        <end position="137"/>
    </location>
</feature>
<dbReference type="InterPro" id="IPR037883">
    <property type="entry name" value="Knr4/Smi1-like_sf"/>
</dbReference>
<dbReference type="EMBL" id="CP002546">
    <property type="protein sequence ID" value="ADY57713.1"/>
    <property type="molecule type" value="Genomic_DNA"/>
</dbReference>
<dbReference type="InterPro" id="IPR018958">
    <property type="entry name" value="Knr4/Smi1-like_dom"/>
</dbReference>
<accession>F0SMF1</accession>
<dbReference type="HOGENOM" id="CLU_124990_0_0_0"/>
<organism evidence="2 3">
    <name type="scientific">Rubinisphaera brasiliensis (strain ATCC 49424 / DSM 5305 / JCM 21570 / IAM 15109 / NBRC 103401 / IFAM 1448)</name>
    <name type="common">Planctomyces brasiliensis</name>
    <dbReference type="NCBI Taxonomy" id="756272"/>
    <lineage>
        <taxon>Bacteria</taxon>
        <taxon>Pseudomonadati</taxon>
        <taxon>Planctomycetota</taxon>
        <taxon>Planctomycetia</taxon>
        <taxon>Planctomycetales</taxon>
        <taxon>Planctomycetaceae</taxon>
        <taxon>Rubinisphaera</taxon>
    </lineage>
</organism>
<dbReference type="Gene3D" id="3.40.1580.10">
    <property type="entry name" value="SMI1/KNR4-like"/>
    <property type="match status" value="1"/>
</dbReference>
<keyword evidence="3" id="KW-1185">Reference proteome</keyword>
<dbReference type="STRING" id="756272.Plabr_0083"/>
<name>F0SMF1_RUBBR</name>
<dbReference type="KEGG" id="pbs:Plabr_0083"/>
<dbReference type="RefSeq" id="WP_013626457.1">
    <property type="nucleotide sequence ID" value="NC_015174.1"/>
</dbReference>
<dbReference type="OrthoDB" id="270691at2"/>
<dbReference type="Proteomes" id="UP000006860">
    <property type="component" value="Chromosome"/>
</dbReference>
<evidence type="ECO:0000313" key="2">
    <source>
        <dbReference type="EMBL" id="ADY57713.1"/>
    </source>
</evidence>